<reference evidence="1 2" key="1">
    <citation type="submission" date="2019-06" db="EMBL/GenBank/DDBJ databases">
        <title>Sorghum-associated microbial communities from plants grown in Nebraska, USA.</title>
        <authorList>
            <person name="Schachtman D."/>
        </authorList>
    </citation>
    <scope>NUCLEOTIDE SEQUENCE [LARGE SCALE GENOMIC DNA]</scope>
    <source>
        <strain evidence="1 2">2482</strain>
    </source>
</reference>
<evidence type="ECO:0000313" key="1">
    <source>
        <dbReference type="EMBL" id="TWD97500.1"/>
    </source>
</evidence>
<dbReference type="RefSeq" id="WP_186446552.1">
    <property type="nucleotide sequence ID" value="NZ_VIVN01000010.1"/>
</dbReference>
<comment type="caution">
    <text evidence="1">The sequence shown here is derived from an EMBL/GenBank/DDBJ whole genome shotgun (WGS) entry which is preliminary data.</text>
</comment>
<dbReference type="AlphaFoldDB" id="A0A561D2C3"/>
<dbReference type="EMBL" id="VIVN01000010">
    <property type="protein sequence ID" value="TWD97500.1"/>
    <property type="molecule type" value="Genomic_DNA"/>
</dbReference>
<evidence type="ECO:0000313" key="2">
    <source>
        <dbReference type="Proteomes" id="UP000319671"/>
    </source>
</evidence>
<gene>
    <name evidence="1" type="ORF">FB550_110105</name>
</gene>
<proteinExistence type="predicted"/>
<protein>
    <submittedName>
        <fullName evidence="1">Uncharacterized protein</fullName>
    </submittedName>
</protein>
<organism evidence="1 2">
    <name type="scientific">Neobacillus bataviensis</name>
    <dbReference type="NCBI Taxonomy" id="220685"/>
    <lineage>
        <taxon>Bacteria</taxon>
        <taxon>Bacillati</taxon>
        <taxon>Bacillota</taxon>
        <taxon>Bacilli</taxon>
        <taxon>Bacillales</taxon>
        <taxon>Bacillaceae</taxon>
        <taxon>Neobacillus</taxon>
    </lineage>
</organism>
<name>A0A561D2C3_9BACI</name>
<sequence length="52" mass="6250">MKYIDVMYGGKEYLLLFEYDSGYCEIQEKDNQYNIKLVNVSELEQVFVPFSR</sequence>
<dbReference type="Proteomes" id="UP000319671">
    <property type="component" value="Unassembled WGS sequence"/>
</dbReference>
<keyword evidence="2" id="KW-1185">Reference proteome</keyword>
<accession>A0A561D2C3</accession>